<keyword evidence="3" id="KW-1185">Reference proteome</keyword>
<proteinExistence type="predicted"/>
<dbReference type="AlphaFoldDB" id="A0A4P7QHR2"/>
<reference evidence="2 3" key="1">
    <citation type="submission" date="2019-04" db="EMBL/GenBank/DDBJ databases">
        <title>Corynebacterium endometrii sp. nov., isolated from the uterus of a cow with endometritis.</title>
        <authorList>
            <person name="Ballas P."/>
            <person name="Ruckert C."/>
            <person name="Wagener K."/>
            <person name="Drillich M."/>
            <person name="Kaempfer P."/>
            <person name="Busse H.-J."/>
            <person name="Ehling-Schulz M."/>
        </authorList>
    </citation>
    <scope>NUCLEOTIDE SEQUENCE [LARGE SCALE GENOMIC DNA]</scope>
    <source>
        <strain evidence="2 3">LMM-1653</strain>
    </source>
</reference>
<keyword evidence="1" id="KW-0812">Transmembrane</keyword>
<feature type="transmembrane region" description="Helical" evidence="1">
    <location>
        <begin position="12"/>
        <end position="34"/>
    </location>
</feature>
<protein>
    <submittedName>
        <fullName evidence="2">Uncharacterized protein</fullName>
    </submittedName>
</protein>
<feature type="transmembrane region" description="Helical" evidence="1">
    <location>
        <begin position="46"/>
        <end position="69"/>
    </location>
</feature>
<name>A0A4P7QHR2_9CORY</name>
<dbReference type="RefSeq" id="WP_136141708.1">
    <property type="nucleotide sequence ID" value="NZ_CP039247.1"/>
</dbReference>
<keyword evidence="1" id="KW-0472">Membrane</keyword>
<accession>A0A4P7QHR2</accession>
<gene>
    <name evidence="2" type="ORF">CENDO_08965</name>
</gene>
<dbReference type="EMBL" id="CP039247">
    <property type="protein sequence ID" value="QCB29060.1"/>
    <property type="molecule type" value="Genomic_DNA"/>
</dbReference>
<dbReference type="Proteomes" id="UP000296352">
    <property type="component" value="Chromosome"/>
</dbReference>
<dbReference type="KEGG" id="cee:CENDO_08965"/>
<keyword evidence="1" id="KW-1133">Transmembrane helix</keyword>
<organism evidence="2 3">
    <name type="scientific">Corynebacterium endometrii</name>
    <dbReference type="NCBI Taxonomy" id="2488819"/>
    <lineage>
        <taxon>Bacteria</taxon>
        <taxon>Bacillati</taxon>
        <taxon>Actinomycetota</taxon>
        <taxon>Actinomycetes</taxon>
        <taxon>Mycobacteriales</taxon>
        <taxon>Corynebacteriaceae</taxon>
        <taxon>Corynebacterium</taxon>
    </lineage>
</organism>
<evidence type="ECO:0000256" key="1">
    <source>
        <dbReference type="SAM" id="Phobius"/>
    </source>
</evidence>
<evidence type="ECO:0000313" key="2">
    <source>
        <dbReference type="EMBL" id="QCB29060.1"/>
    </source>
</evidence>
<sequence>MRSPLLAPLVTAATGVISITTVAIYAAFMILLILPRPLAAAGSFASATFSPAIMLLMLLTVLTTTLAGIQVSRRRGRRTGMDEDDDHRP</sequence>
<evidence type="ECO:0000313" key="3">
    <source>
        <dbReference type="Proteomes" id="UP000296352"/>
    </source>
</evidence>